<evidence type="ECO:0000313" key="4">
    <source>
        <dbReference type="Proteomes" id="UP000689195"/>
    </source>
</evidence>
<protein>
    <recommendedName>
        <fullName evidence="2">TLDc domain-containing protein</fullName>
    </recommendedName>
</protein>
<feature type="domain" description="TLDc" evidence="2">
    <location>
        <begin position="129"/>
        <end position="301"/>
    </location>
</feature>
<name>A0A8S1YDB7_9CILI</name>
<evidence type="ECO:0000256" key="1">
    <source>
        <dbReference type="SAM" id="Coils"/>
    </source>
</evidence>
<dbReference type="InterPro" id="IPR006571">
    <property type="entry name" value="TLDc_dom"/>
</dbReference>
<feature type="coiled-coil region" evidence="1">
    <location>
        <begin position="15"/>
        <end position="111"/>
    </location>
</feature>
<comment type="caution">
    <text evidence="3">The sequence shown here is derived from an EMBL/GenBank/DDBJ whole genome shotgun (WGS) entry which is preliminary data.</text>
</comment>
<dbReference type="PROSITE" id="PS51886">
    <property type="entry name" value="TLDC"/>
    <property type="match status" value="1"/>
</dbReference>
<dbReference type="Pfam" id="PF07534">
    <property type="entry name" value="TLD"/>
    <property type="match status" value="1"/>
</dbReference>
<evidence type="ECO:0000259" key="2">
    <source>
        <dbReference type="PROSITE" id="PS51886"/>
    </source>
</evidence>
<dbReference type="SMART" id="SM00584">
    <property type="entry name" value="TLDc"/>
    <property type="match status" value="1"/>
</dbReference>
<dbReference type="EMBL" id="CAJJDO010000164">
    <property type="protein sequence ID" value="CAD8211611.1"/>
    <property type="molecule type" value="Genomic_DNA"/>
</dbReference>
<proteinExistence type="predicted"/>
<dbReference type="AlphaFoldDB" id="A0A8S1YDB7"/>
<reference evidence="3" key="1">
    <citation type="submission" date="2021-01" db="EMBL/GenBank/DDBJ databases">
        <authorList>
            <consortium name="Genoscope - CEA"/>
            <person name="William W."/>
        </authorList>
    </citation>
    <scope>NUCLEOTIDE SEQUENCE</scope>
</reference>
<accession>A0A8S1YDB7</accession>
<dbReference type="PANTHER" id="PTHR23354">
    <property type="entry name" value="NUCLEOLAR PROTEIN 7/ESTROGEN RECEPTOR COACTIVATOR-RELATED"/>
    <property type="match status" value="1"/>
</dbReference>
<gene>
    <name evidence="3" type="ORF">PPENT_87.1.T1640071</name>
</gene>
<keyword evidence="4" id="KW-1185">Reference proteome</keyword>
<sequence>MQILIIAEDNSQLLLVNQQQLLKLQELNIQQQEQLKQLNQEIDQLKKNELQLQNELQQNKQLNDTLNTKLKEQQQQYQQLQDTLNNNIKELKTKDQELQNQLLQHQDLLKELKCVYPYISIKWTIGKNTILKDDYFSKILKTIEEKTKKKVKNQYFIYSGAQNGLNGQSFWKSVDKLSNLLMIFKSKSGYIFGAFSPCTWMSNCNGYIQDDTLSSFIFSQTHDQIYPIKEGYKQHAIYSGQQYGPIFGSGHDIYISTDFQGSSSNLGNSYQCDQFQINNNRTHLFGQSTPNIAECEILMLTFL</sequence>
<dbReference type="PANTHER" id="PTHR23354:SF122">
    <property type="entry name" value="GTPASE-ACTIVATING PROTEIN SKYWALKER"/>
    <property type="match status" value="1"/>
</dbReference>
<evidence type="ECO:0000313" key="3">
    <source>
        <dbReference type="EMBL" id="CAD8211611.1"/>
    </source>
</evidence>
<dbReference type="OrthoDB" id="10001977at2759"/>
<keyword evidence="1" id="KW-0175">Coiled coil</keyword>
<dbReference type="Proteomes" id="UP000689195">
    <property type="component" value="Unassembled WGS sequence"/>
</dbReference>
<organism evidence="3 4">
    <name type="scientific">Paramecium pentaurelia</name>
    <dbReference type="NCBI Taxonomy" id="43138"/>
    <lineage>
        <taxon>Eukaryota</taxon>
        <taxon>Sar</taxon>
        <taxon>Alveolata</taxon>
        <taxon>Ciliophora</taxon>
        <taxon>Intramacronucleata</taxon>
        <taxon>Oligohymenophorea</taxon>
        <taxon>Peniculida</taxon>
        <taxon>Parameciidae</taxon>
        <taxon>Paramecium</taxon>
    </lineage>
</organism>